<feature type="signal peptide" evidence="1">
    <location>
        <begin position="1"/>
        <end position="19"/>
    </location>
</feature>
<dbReference type="EMBL" id="KN817692">
    <property type="protein sequence ID" value="KJA14154.1"/>
    <property type="molecule type" value="Genomic_DNA"/>
</dbReference>
<organism evidence="2 3">
    <name type="scientific">Hypholoma sublateritium (strain FD-334 SS-4)</name>
    <dbReference type="NCBI Taxonomy" id="945553"/>
    <lineage>
        <taxon>Eukaryota</taxon>
        <taxon>Fungi</taxon>
        <taxon>Dikarya</taxon>
        <taxon>Basidiomycota</taxon>
        <taxon>Agaricomycotina</taxon>
        <taxon>Agaricomycetes</taxon>
        <taxon>Agaricomycetidae</taxon>
        <taxon>Agaricales</taxon>
        <taxon>Agaricineae</taxon>
        <taxon>Strophariaceae</taxon>
        <taxon>Hypholoma</taxon>
    </lineage>
</organism>
<keyword evidence="1" id="KW-0732">Signal</keyword>
<evidence type="ECO:0000256" key="1">
    <source>
        <dbReference type="SAM" id="SignalP"/>
    </source>
</evidence>
<dbReference type="OrthoDB" id="2820488at2759"/>
<dbReference type="Gene3D" id="3.10.450.50">
    <property type="match status" value="1"/>
</dbReference>
<dbReference type="InterPro" id="IPR032710">
    <property type="entry name" value="NTF2-like_dom_sf"/>
</dbReference>
<sequence>MHPFFALISALALALVASATSSYEGFPPAVCNNRTTGPNLEVKQQAALADFAHLYIDLHDIQTAYDRWVPGEYIQHNPNAPQGREAAIQILSAGFANPEVTSTNATVFGGQGFGAIHFKLTVSPTTSFAVVDYFRFQGTCIVEHWDVLQQIFGNETNPIAFF</sequence>
<accession>A0A0D2N4S3</accession>
<dbReference type="OMA" id="CLVEHYD"/>
<keyword evidence="3" id="KW-1185">Reference proteome</keyword>
<evidence type="ECO:0000313" key="2">
    <source>
        <dbReference type="EMBL" id="KJA14154.1"/>
    </source>
</evidence>
<proteinExistence type="predicted"/>
<dbReference type="AlphaFoldDB" id="A0A0D2N4S3"/>
<feature type="chain" id="PRO_5002265228" description="SnoaL-like domain-containing protein" evidence="1">
    <location>
        <begin position="20"/>
        <end position="162"/>
    </location>
</feature>
<dbReference type="Proteomes" id="UP000054270">
    <property type="component" value="Unassembled WGS sequence"/>
</dbReference>
<dbReference type="SUPFAM" id="SSF54427">
    <property type="entry name" value="NTF2-like"/>
    <property type="match status" value="1"/>
</dbReference>
<protein>
    <recommendedName>
        <fullName evidence="4">SnoaL-like domain-containing protein</fullName>
    </recommendedName>
</protein>
<evidence type="ECO:0008006" key="4">
    <source>
        <dbReference type="Google" id="ProtNLM"/>
    </source>
</evidence>
<reference evidence="3" key="1">
    <citation type="submission" date="2014-04" db="EMBL/GenBank/DDBJ databases">
        <title>Evolutionary Origins and Diversification of the Mycorrhizal Mutualists.</title>
        <authorList>
            <consortium name="DOE Joint Genome Institute"/>
            <consortium name="Mycorrhizal Genomics Consortium"/>
            <person name="Kohler A."/>
            <person name="Kuo A."/>
            <person name="Nagy L.G."/>
            <person name="Floudas D."/>
            <person name="Copeland A."/>
            <person name="Barry K.W."/>
            <person name="Cichocki N."/>
            <person name="Veneault-Fourrey C."/>
            <person name="LaButti K."/>
            <person name="Lindquist E.A."/>
            <person name="Lipzen A."/>
            <person name="Lundell T."/>
            <person name="Morin E."/>
            <person name="Murat C."/>
            <person name="Riley R."/>
            <person name="Ohm R."/>
            <person name="Sun H."/>
            <person name="Tunlid A."/>
            <person name="Henrissat B."/>
            <person name="Grigoriev I.V."/>
            <person name="Hibbett D.S."/>
            <person name="Martin F."/>
        </authorList>
    </citation>
    <scope>NUCLEOTIDE SEQUENCE [LARGE SCALE GENOMIC DNA]</scope>
    <source>
        <strain evidence="3">FD-334 SS-4</strain>
    </source>
</reference>
<gene>
    <name evidence="2" type="ORF">HYPSUDRAFT_150744</name>
</gene>
<name>A0A0D2N4S3_HYPSF</name>
<evidence type="ECO:0000313" key="3">
    <source>
        <dbReference type="Proteomes" id="UP000054270"/>
    </source>
</evidence>